<evidence type="ECO:0000313" key="6">
    <source>
        <dbReference type="WBParaSite" id="L893_g33984.t1"/>
    </source>
</evidence>
<feature type="domain" description="TIL" evidence="4">
    <location>
        <begin position="23"/>
        <end position="77"/>
    </location>
</feature>
<dbReference type="CDD" id="cd19941">
    <property type="entry name" value="TIL"/>
    <property type="match status" value="1"/>
</dbReference>
<evidence type="ECO:0000256" key="3">
    <source>
        <dbReference type="ARBA" id="ARBA00023157"/>
    </source>
</evidence>
<dbReference type="PANTHER" id="PTHR23259">
    <property type="entry name" value="RIDDLE"/>
    <property type="match status" value="1"/>
</dbReference>
<sequence>MYVTFQCKFDIRISLHNLSIAACPKNEIWMNCGTCEGTCDKPLQVCTRECKKPGCYCPTGAGFVRNASGDCIHLTECKHETTAGRQRLLHLGKVHKDGNKGHLRSRRSACLRD</sequence>
<organism evidence="5 6">
    <name type="scientific">Steinernema glaseri</name>
    <dbReference type="NCBI Taxonomy" id="37863"/>
    <lineage>
        <taxon>Eukaryota</taxon>
        <taxon>Metazoa</taxon>
        <taxon>Ecdysozoa</taxon>
        <taxon>Nematoda</taxon>
        <taxon>Chromadorea</taxon>
        <taxon>Rhabditida</taxon>
        <taxon>Tylenchina</taxon>
        <taxon>Panagrolaimomorpha</taxon>
        <taxon>Strongyloidoidea</taxon>
        <taxon>Steinernematidae</taxon>
        <taxon>Steinernema</taxon>
    </lineage>
</organism>
<dbReference type="InterPro" id="IPR036084">
    <property type="entry name" value="Ser_inhib-like_sf"/>
</dbReference>
<evidence type="ECO:0000313" key="5">
    <source>
        <dbReference type="Proteomes" id="UP000095287"/>
    </source>
</evidence>
<evidence type="ECO:0000256" key="2">
    <source>
        <dbReference type="ARBA" id="ARBA00022900"/>
    </source>
</evidence>
<dbReference type="InterPro" id="IPR051368">
    <property type="entry name" value="SerProtInhib-TIL_Domain"/>
</dbReference>
<dbReference type="AlphaFoldDB" id="A0A1I8A875"/>
<protein>
    <submittedName>
        <fullName evidence="6">TIL domain-containing protein</fullName>
    </submittedName>
</protein>
<dbReference type="InterPro" id="IPR002919">
    <property type="entry name" value="TIL_dom"/>
</dbReference>
<accession>A0A1I8A875</accession>
<dbReference type="GO" id="GO:0004867">
    <property type="term" value="F:serine-type endopeptidase inhibitor activity"/>
    <property type="evidence" value="ECO:0007669"/>
    <property type="project" value="UniProtKB-KW"/>
</dbReference>
<evidence type="ECO:0000259" key="4">
    <source>
        <dbReference type="Pfam" id="PF01826"/>
    </source>
</evidence>
<evidence type="ECO:0000256" key="1">
    <source>
        <dbReference type="ARBA" id="ARBA00022690"/>
    </source>
</evidence>
<dbReference type="WBParaSite" id="L893_g33984.t1">
    <property type="protein sequence ID" value="L893_g33984.t1"/>
    <property type="gene ID" value="L893_g33984"/>
</dbReference>
<name>A0A1I8A875_9BILA</name>
<dbReference type="Gene3D" id="2.10.25.10">
    <property type="entry name" value="Laminin"/>
    <property type="match status" value="1"/>
</dbReference>
<keyword evidence="5" id="KW-1185">Reference proteome</keyword>
<keyword evidence="2" id="KW-0722">Serine protease inhibitor</keyword>
<proteinExistence type="predicted"/>
<keyword evidence="1" id="KW-0646">Protease inhibitor</keyword>
<dbReference type="Proteomes" id="UP000095287">
    <property type="component" value="Unplaced"/>
</dbReference>
<dbReference type="PANTHER" id="PTHR23259:SF82">
    <property type="entry name" value="SERINE PROTEASE INHIBITOR 1 PROTEIN"/>
    <property type="match status" value="1"/>
</dbReference>
<dbReference type="Pfam" id="PF01826">
    <property type="entry name" value="TIL"/>
    <property type="match status" value="1"/>
</dbReference>
<dbReference type="SUPFAM" id="SSF57567">
    <property type="entry name" value="Serine protease inhibitors"/>
    <property type="match status" value="1"/>
</dbReference>
<reference evidence="6" key="1">
    <citation type="submission" date="2016-11" db="UniProtKB">
        <authorList>
            <consortium name="WormBaseParasite"/>
        </authorList>
    </citation>
    <scope>IDENTIFICATION</scope>
</reference>
<keyword evidence="3" id="KW-1015">Disulfide bond</keyword>